<gene>
    <name evidence="1" type="ORF">DHETER_LOCUS8345</name>
</gene>
<comment type="caution">
    <text evidence="1">The sequence shown here is derived from an EMBL/GenBank/DDBJ whole genome shotgun (WGS) entry which is preliminary data.</text>
</comment>
<dbReference type="Proteomes" id="UP000789702">
    <property type="component" value="Unassembled WGS sequence"/>
</dbReference>
<accession>A0ACA9N5E9</accession>
<protein>
    <submittedName>
        <fullName evidence="1">16801_t:CDS:1</fullName>
    </submittedName>
</protein>
<evidence type="ECO:0000313" key="2">
    <source>
        <dbReference type="Proteomes" id="UP000789702"/>
    </source>
</evidence>
<reference evidence="1" key="1">
    <citation type="submission" date="2021-06" db="EMBL/GenBank/DDBJ databases">
        <authorList>
            <person name="Kallberg Y."/>
            <person name="Tangrot J."/>
            <person name="Rosling A."/>
        </authorList>
    </citation>
    <scope>NUCLEOTIDE SEQUENCE</scope>
    <source>
        <strain evidence="1">IL203A</strain>
    </source>
</reference>
<evidence type="ECO:0000313" key="1">
    <source>
        <dbReference type="EMBL" id="CAG8629485.1"/>
    </source>
</evidence>
<dbReference type="EMBL" id="CAJVPU010013092">
    <property type="protein sequence ID" value="CAG8629485.1"/>
    <property type="molecule type" value="Genomic_DNA"/>
</dbReference>
<proteinExistence type="predicted"/>
<name>A0ACA9N5E9_9GLOM</name>
<sequence length="43" mass="5003">MSMIPLKTVIPKASKREIKKYKKLFSDVEELDSVLDCSKWAMD</sequence>
<organism evidence="1 2">
    <name type="scientific">Dentiscutata heterogama</name>
    <dbReference type="NCBI Taxonomy" id="1316150"/>
    <lineage>
        <taxon>Eukaryota</taxon>
        <taxon>Fungi</taxon>
        <taxon>Fungi incertae sedis</taxon>
        <taxon>Mucoromycota</taxon>
        <taxon>Glomeromycotina</taxon>
        <taxon>Glomeromycetes</taxon>
        <taxon>Diversisporales</taxon>
        <taxon>Gigasporaceae</taxon>
        <taxon>Dentiscutata</taxon>
    </lineage>
</organism>
<keyword evidence="2" id="KW-1185">Reference proteome</keyword>